<reference evidence="9 10" key="1">
    <citation type="journal article" date="2018" name="Genome Biol. Evol.">
        <title>Multiple Roots of Fruiting Body Formation in Amoebozoa.</title>
        <authorList>
            <person name="Hillmann F."/>
            <person name="Forbes G."/>
            <person name="Novohradska S."/>
            <person name="Ferling I."/>
            <person name="Riege K."/>
            <person name="Groth M."/>
            <person name="Westermann M."/>
            <person name="Marz M."/>
            <person name="Spaller T."/>
            <person name="Winckler T."/>
            <person name="Schaap P."/>
            <person name="Glockner G."/>
        </authorList>
    </citation>
    <scope>NUCLEOTIDE SEQUENCE [LARGE SCALE GENOMIC DNA]</scope>
    <source>
        <strain evidence="9 10">Jena</strain>
    </source>
</reference>
<dbReference type="PROSITE" id="PS50001">
    <property type="entry name" value="SH2"/>
    <property type="match status" value="1"/>
</dbReference>
<dbReference type="Gene3D" id="1.10.510.10">
    <property type="entry name" value="Transferase(Phosphotransferase) domain 1"/>
    <property type="match status" value="1"/>
</dbReference>
<dbReference type="EMBL" id="MDYQ01000151">
    <property type="protein sequence ID" value="PRP80378.1"/>
    <property type="molecule type" value="Genomic_DNA"/>
</dbReference>
<evidence type="ECO:0000259" key="8">
    <source>
        <dbReference type="PROSITE" id="PS50011"/>
    </source>
</evidence>
<dbReference type="SUPFAM" id="SSF56112">
    <property type="entry name" value="Protein kinase-like (PK-like)"/>
    <property type="match status" value="1"/>
</dbReference>
<feature type="compositionally biased region" description="Polar residues" evidence="6">
    <location>
        <begin position="189"/>
        <end position="198"/>
    </location>
</feature>
<sequence length="511" mass="57307">MAQLSRSNSFPLVEPLVWNPWVEPEEVTLEQPALGEGSFGIVYKGRLRGSTVAIKLLINQQLDDDGLTFFKREIQILGGLRAPNIVLFLGACCEPGHYMIITELMPAGDLDTILSSRKINLSLFIRMKMARDAAAGMCWLHQNKPQIFHRDLKPSNMLVDRDSYLIKLCDFGLAAVKGTGSGPDGRGSTPGTPTQSRKMSPMSPNEIGKHPAIGTPSWMAPEIMRSQPFTTKADVYSFGIVLWQLLTRHQPFAGLEEHTAIFDAVCNLKQRPKIPSNTIPALAALITRCWSQDPLRRPEFGDVIPVLDEIIVESAIENHDGSEFWKKHFLTMSEVPWSAFWNAFSEIIPEDTVTDDNVEIFYQLLGITPATSSNIEPKVHIENFGKVLSWLPGSLEELLPSFKKLCSQPWFFGFLDAIRAGEILSGNIEGTFLIRFSVRQPGVYTVSIVEHGTVTHSRISRESEEWVYDGMRDRSLIQLITKVKDKLKRPCPGSPYAITQKEKSTVYLYDE</sequence>
<evidence type="ECO:0000256" key="3">
    <source>
        <dbReference type="ARBA" id="ARBA00025089"/>
    </source>
</evidence>
<dbReference type="InterPro" id="IPR036860">
    <property type="entry name" value="SH2_dom_sf"/>
</dbReference>
<protein>
    <submittedName>
        <fullName evidence="9">SH2 domain-containing protein</fullName>
    </submittedName>
</protein>
<feature type="domain" description="SH2" evidence="7">
    <location>
        <begin position="410"/>
        <end position="511"/>
    </location>
</feature>
<dbReference type="PROSITE" id="PS00108">
    <property type="entry name" value="PROTEIN_KINASE_ST"/>
    <property type="match status" value="1"/>
</dbReference>
<dbReference type="InParanoid" id="A0A2P6N8U2"/>
<feature type="domain" description="Protein kinase" evidence="8">
    <location>
        <begin position="28"/>
        <end position="311"/>
    </location>
</feature>
<dbReference type="PROSITE" id="PS50011">
    <property type="entry name" value="PROTEIN_KINASE_DOM"/>
    <property type="match status" value="1"/>
</dbReference>
<keyword evidence="1 5" id="KW-0547">Nucleotide-binding</keyword>
<keyword evidence="4" id="KW-0727">SH2 domain</keyword>
<dbReference type="SMART" id="SM00252">
    <property type="entry name" value="SH2"/>
    <property type="match status" value="1"/>
</dbReference>
<dbReference type="InterPro" id="IPR008271">
    <property type="entry name" value="Ser/Thr_kinase_AS"/>
</dbReference>
<dbReference type="InterPro" id="IPR000719">
    <property type="entry name" value="Prot_kinase_dom"/>
</dbReference>
<dbReference type="Pfam" id="PF00069">
    <property type="entry name" value="Pkinase"/>
    <property type="match status" value="1"/>
</dbReference>
<accession>A0A2P6N8U2</accession>
<evidence type="ECO:0000313" key="9">
    <source>
        <dbReference type="EMBL" id="PRP80378.1"/>
    </source>
</evidence>
<dbReference type="PANTHER" id="PTHR44329:SF53">
    <property type="entry name" value="DUAL SPECIFICITY PROTEIN KINASE SHKD"/>
    <property type="match status" value="1"/>
</dbReference>
<evidence type="ECO:0000256" key="4">
    <source>
        <dbReference type="PROSITE-ProRule" id="PRU00191"/>
    </source>
</evidence>
<evidence type="ECO:0000256" key="6">
    <source>
        <dbReference type="SAM" id="MobiDB-lite"/>
    </source>
</evidence>
<feature type="binding site" evidence="5">
    <location>
        <position position="55"/>
    </location>
    <ligand>
        <name>ATP</name>
        <dbReference type="ChEBI" id="CHEBI:30616"/>
    </ligand>
</feature>
<dbReference type="SUPFAM" id="SSF55550">
    <property type="entry name" value="SH2 domain"/>
    <property type="match status" value="1"/>
</dbReference>
<dbReference type="STRING" id="1890364.A0A2P6N8U2"/>
<dbReference type="GO" id="GO:0004674">
    <property type="term" value="F:protein serine/threonine kinase activity"/>
    <property type="evidence" value="ECO:0007669"/>
    <property type="project" value="TreeGrafter"/>
</dbReference>
<evidence type="ECO:0000256" key="1">
    <source>
        <dbReference type="ARBA" id="ARBA00022741"/>
    </source>
</evidence>
<evidence type="ECO:0000256" key="5">
    <source>
        <dbReference type="PROSITE-ProRule" id="PRU10141"/>
    </source>
</evidence>
<evidence type="ECO:0000313" key="10">
    <source>
        <dbReference type="Proteomes" id="UP000241769"/>
    </source>
</evidence>
<dbReference type="PROSITE" id="PS00107">
    <property type="entry name" value="PROTEIN_KINASE_ATP"/>
    <property type="match status" value="1"/>
</dbReference>
<proteinExistence type="predicted"/>
<name>A0A2P6N8U2_9EUKA</name>
<keyword evidence="2 5" id="KW-0067">ATP-binding</keyword>
<dbReference type="InterPro" id="IPR051681">
    <property type="entry name" value="Ser/Thr_Kinases-Pseudokinases"/>
</dbReference>
<evidence type="ECO:0000256" key="2">
    <source>
        <dbReference type="ARBA" id="ARBA00022840"/>
    </source>
</evidence>
<organism evidence="9 10">
    <name type="scientific">Planoprotostelium fungivorum</name>
    <dbReference type="NCBI Taxonomy" id="1890364"/>
    <lineage>
        <taxon>Eukaryota</taxon>
        <taxon>Amoebozoa</taxon>
        <taxon>Evosea</taxon>
        <taxon>Variosea</taxon>
        <taxon>Cavosteliida</taxon>
        <taxon>Cavosteliaceae</taxon>
        <taxon>Planoprotostelium</taxon>
    </lineage>
</organism>
<evidence type="ECO:0000259" key="7">
    <source>
        <dbReference type="PROSITE" id="PS50001"/>
    </source>
</evidence>
<feature type="region of interest" description="Disordered" evidence="6">
    <location>
        <begin position="180"/>
        <end position="211"/>
    </location>
</feature>
<dbReference type="OrthoDB" id="4062651at2759"/>
<dbReference type="InterPro" id="IPR000980">
    <property type="entry name" value="SH2"/>
</dbReference>
<dbReference type="Proteomes" id="UP000241769">
    <property type="component" value="Unassembled WGS sequence"/>
</dbReference>
<dbReference type="GO" id="GO:0005524">
    <property type="term" value="F:ATP binding"/>
    <property type="evidence" value="ECO:0007669"/>
    <property type="project" value="UniProtKB-UniRule"/>
</dbReference>
<dbReference type="AlphaFoldDB" id="A0A2P6N8U2"/>
<dbReference type="InterPro" id="IPR011009">
    <property type="entry name" value="Kinase-like_dom_sf"/>
</dbReference>
<comment type="caution">
    <text evidence="9">The sequence shown here is derived from an EMBL/GenBank/DDBJ whole genome shotgun (WGS) entry which is preliminary data.</text>
</comment>
<dbReference type="Pfam" id="PF00017">
    <property type="entry name" value="SH2"/>
    <property type="match status" value="1"/>
</dbReference>
<dbReference type="InterPro" id="IPR017441">
    <property type="entry name" value="Protein_kinase_ATP_BS"/>
</dbReference>
<dbReference type="Gene3D" id="3.30.200.20">
    <property type="entry name" value="Phosphorylase Kinase, domain 1"/>
    <property type="match status" value="1"/>
</dbReference>
<dbReference type="Gene3D" id="3.30.505.10">
    <property type="entry name" value="SH2 domain"/>
    <property type="match status" value="1"/>
</dbReference>
<dbReference type="PANTHER" id="PTHR44329">
    <property type="entry name" value="SERINE/THREONINE-PROTEIN KINASE TNNI3K-RELATED"/>
    <property type="match status" value="1"/>
</dbReference>
<gene>
    <name evidence="9" type="ORF">PROFUN_11976</name>
</gene>
<dbReference type="CDD" id="cd13999">
    <property type="entry name" value="STKc_MAP3K-like"/>
    <property type="match status" value="1"/>
</dbReference>
<dbReference type="SMART" id="SM00220">
    <property type="entry name" value="S_TKc"/>
    <property type="match status" value="1"/>
</dbReference>
<keyword evidence="10" id="KW-1185">Reference proteome</keyword>
<comment type="function">
    <text evidence="3">Required for proper chemotaxis and phagocytosis; proper spatiotemporal control of F-actin levels in chemotaxing cells. Negative regulator of the PI3K (phosphatidylinositol 3 kinase) pathway. Predominantly phosphorylates serines and threonines and tyrosines at a lower level.</text>
</comment>